<evidence type="ECO:0000256" key="1">
    <source>
        <dbReference type="SAM" id="Phobius"/>
    </source>
</evidence>
<dbReference type="GO" id="GO:0008654">
    <property type="term" value="P:phospholipid biosynthetic process"/>
    <property type="evidence" value="ECO:0007669"/>
    <property type="project" value="InterPro"/>
</dbReference>
<keyword evidence="3" id="KW-1185">Reference proteome</keyword>
<dbReference type="GO" id="GO:0016020">
    <property type="term" value="C:membrane"/>
    <property type="evidence" value="ECO:0007669"/>
    <property type="project" value="InterPro"/>
</dbReference>
<accession>A0A662Z2C8</accession>
<keyword evidence="1" id="KW-1133">Transmembrane helix</keyword>
<dbReference type="InterPro" id="IPR000462">
    <property type="entry name" value="CDP-OH_P_trans"/>
</dbReference>
<reference evidence="2 3" key="1">
    <citation type="submission" date="2016-10" db="EMBL/GenBank/DDBJ databases">
        <authorList>
            <person name="Varghese N."/>
            <person name="Submissions S."/>
        </authorList>
    </citation>
    <scope>NUCLEOTIDE SEQUENCE [LARGE SCALE GENOMIC DNA]</scope>
    <source>
        <strain evidence="2 3">IBRC-M10081</strain>
    </source>
</reference>
<organism evidence="2 3">
    <name type="scientific">Aliicoccus persicus</name>
    <dbReference type="NCBI Taxonomy" id="930138"/>
    <lineage>
        <taxon>Bacteria</taxon>
        <taxon>Bacillati</taxon>
        <taxon>Bacillota</taxon>
        <taxon>Bacilli</taxon>
        <taxon>Bacillales</taxon>
        <taxon>Staphylococcaceae</taxon>
        <taxon>Aliicoccus</taxon>
    </lineage>
</organism>
<keyword evidence="2" id="KW-0808">Transferase</keyword>
<dbReference type="AlphaFoldDB" id="A0A662Z2C8"/>
<feature type="transmembrane region" description="Helical" evidence="1">
    <location>
        <begin position="151"/>
        <end position="168"/>
    </location>
</feature>
<name>A0A662Z2C8_9STAP</name>
<dbReference type="GO" id="GO:0016780">
    <property type="term" value="F:phosphotransferase activity, for other substituted phosphate groups"/>
    <property type="evidence" value="ECO:0007669"/>
    <property type="project" value="InterPro"/>
</dbReference>
<evidence type="ECO:0000313" key="3">
    <source>
        <dbReference type="Proteomes" id="UP000243605"/>
    </source>
</evidence>
<proteinExistence type="predicted"/>
<protein>
    <submittedName>
        <fullName evidence="2">CDP-diacylglycerol--glycerol-3-phosphate 3-phosphatidyltransferase</fullName>
    </submittedName>
</protein>
<dbReference type="InterPro" id="IPR043130">
    <property type="entry name" value="CDP-OH_PTrfase_TM_dom"/>
</dbReference>
<evidence type="ECO:0000313" key="2">
    <source>
        <dbReference type="EMBL" id="SEV94415.1"/>
    </source>
</evidence>
<keyword evidence="1" id="KW-0812">Transmembrane</keyword>
<feature type="transmembrane region" description="Helical" evidence="1">
    <location>
        <begin position="116"/>
        <end position="139"/>
    </location>
</feature>
<dbReference type="EMBL" id="FOIT01000002">
    <property type="protein sequence ID" value="SEV94415.1"/>
    <property type="molecule type" value="Genomic_DNA"/>
</dbReference>
<gene>
    <name evidence="2" type="ORF">SAMN05192557_0922</name>
</gene>
<feature type="transmembrane region" description="Helical" evidence="1">
    <location>
        <begin position="32"/>
        <end position="49"/>
    </location>
</feature>
<feature type="transmembrane region" description="Helical" evidence="1">
    <location>
        <begin position="174"/>
        <end position="191"/>
    </location>
</feature>
<sequence length="200" mass="22308">MASIYEFKPKFQQLLLPVVRALHERNITPNQVTIFTCILSIIVGVLFAMNHDSTWIFVLIPIVLFIRMALNAVDGVLAKRYNMKSVRGKYLNEITDVISDAALYLPWMFILPNGGWIILAFVVLSAVSEMTGIIAEVVTGERRYDGPMGKSDRALLVGTLSVLLIIGIPPEGLLWVVFLLASAAILVNIYFRMERGGARR</sequence>
<dbReference type="Proteomes" id="UP000243605">
    <property type="component" value="Unassembled WGS sequence"/>
</dbReference>
<dbReference type="OrthoDB" id="1034332at2"/>
<dbReference type="Gene3D" id="1.20.120.1760">
    <property type="match status" value="1"/>
</dbReference>
<keyword evidence="1" id="KW-0472">Membrane</keyword>
<dbReference type="RefSeq" id="WP_091474353.1">
    <property type="nucleotide sequence ID" value="NZ_FOIT01000002.1"/>
</dbReference>
<feature type="transmembrane region" description="Helical" evidence="1">
    <location>
        <begin position="55"/>
        <end position="78"/>
    </location>
</feature>
<dbReference type="Pfam" id="PF01066">
    <property type="entry name" value="CDP-OH_P_transf"/>
    <property type="match status" value="1"/>
</dbReference>